<evidence type="ECO:0000256" key="1">
    <source>
        <dbReference type="SAM" id="SignalP"/>
    </source>
</evidence>
<reference evidence="3 4" key="1">
    <citation type="submission" date="2019-02" db="EMBL/GenBank/DDBJ databases">
        <title>Deep-cultivation of Planctomycetes and their phenomic and genomic characterization uncovers novel biology.</title>
        <authorList>
            <person name="Wiegand S."/>
            <person name="Jogler M."/>
            <person name="Boedeker C."/>
            <person name="Pinto D."/>
            <person name="Vollmers J."/>
            <person name="Rivas-Marin E."/>
            <person name="Kohn T."/>
            <person name="Peeters S.H."/>
            <person name="Heuer A."/>
            <person name="Rast P."/>
            <person name="Oberbeckmann S."/>
            <person name="Bunk B."/>
            <person name="Jeske O."/>
            <person name="Meyerdierks A."/>
            <person name="Storesund J.E."/>
            <person name="Kallscheuer N."/>
            <person name="Luecker S."/>
            <person name="Lage O.M."/>
            <person name="Pohl T."/>
            <person name="Merkel B.J."/>
            <person name="Hornburger P."/>
            <person name="Mueller R.-W."/>
            <person name="Bruemmer F."/>
            <person name="Labrenz M."/>
            <person name="Spormann A.M."/>
            <person name="Op den Camp H."/>
            <person name="Overmann J."/>
            <person name="Amann R."/>
            <person name="Jetten M.S.M."/>
            <person name="Mascher T."/>
            <person name="Medema M.H."/>
            <person name="Devos D.P."/>
            <person name="Kaster A.-K."/>
            <person name="Ovreas L."/>
            <person name="Rohde M."/>
            <person name="Galperin M.Y."/>
            <person name="Jogler C."/>
        </authorList>
    </citation>
    <scope>NUCLEOTIDE SEQUENCE [LARGE SCALE GENOMIC DNA]</scope>
    <source>
        <strain evidence="3 4">Spa11</strain>
    </source>
</reference>
<dbReference type="Pfam" id="PF07589">
    <property type="entry name" value="PEP-CTERM"/>
    <property type="match status" value="1"/>
</dbReference>
<keyword evidence="1" id="KW-0732">Signal</keyword>
<name>A0A518K297_9BACT</name>
<evidence type="ECO:0000259" key="2">
    <source>
        <dbReference type="Pfam" id="PF07589"/>
    </source>
</evidence>
<dbReference type="EMBL" id="CP036349">
    <property type="protein sequence ID" value="QDV71936.1"/>
    <property type="molecule type" value="Genomic_DNA"/>
</dbReference>
<dbReference type="RefSeq" id="WP_145105324.1">
    <property type="nucleotide sequence ID" value="NZ_CP036349.1"/>
</dbReference>
<keyword evidence="4" id="KW-1185">Reference proteome</keyword>
<organism evidence="3 4">
    <name type="scientific">Botrimarina mediterranea</name>
    <dbReference type="NCBI Taxonomy" id="2528022"/>
    <lineage>
        <taxon>Bacteria</taxon>
        <taxon>Pseudomonadati</taxon>
        <taxon>Planctomycetota</taxon>
        <taxon>Planctomycetia</taxon>
        <taxon>Pirellulales</taxon>
        <taxon>Lacipirellulaceae</taxon>
        <taxon>Botrimarina</taxon>
    </lineage>
</organism>
<dbReference type="KEGG" id="bmei:Spa11_01050"/>
<feature type="domain" description="Ice-binding protein C-terminal" evidence="2">
    <location>
        <begin position="303"/>
        <end position="325"/>
    </location>
</feature>
<feature type="signal peptide" evidence="1">
    <location>
        <begin position="1"/>
        <end position="22"/>
    </location>
</feature>
<accession>A0A518K297</accession>
<gene>
    <name evidence="3" type="ORF">Spa11_01050</name>
</gene>
<proteinExistence type="predicted"/>
<evidence type="ECO:0000313" key="3">
    <source>
        <dbReference type="EMBL" id="QDV71936.1"/>
    </source>
</evidence>
<dbReference type="Proteomes" id="UP000316426">
    <property type="component" value="Chromosome"/>
</dbReference>
<dbReference type="AlphaFoldDB" id="A0A518K297"/>
<dbReference type="InterPro" id="IPR013424">
    <property type="entry name" value="Ice-binding_C"/>
</dbReference>
<protein>
    <recommendedName>
        <fullName evidence="2">Ice-binding protein C-terminal domain-containing protein</fullName>
    </recommendedName>
</protein>
<feature type="chain" id="PRO_5022189695" description="Ice-binding protein C-terminal domain-containing protein" evidence="1">
    <location>
        <begin position="23"/>
        <end position="327"/>
    </location>
</feature>
<evidence type="ECO:0000313" key="4">
    <source>
        <dbReference type="Proteomes" id="UP000316426"/>
    </source>
</evidence>
<sequence length="327" mass="35121" precursor="true">MRISSHLATLMAVAAVPATLCAEVTNNVFGVGGDVVLRRNNTIENDGFLRIKTQSGDTETSGNDRIGLLKFDLSGLTEGVSESILRLELPRGVSSGHPSNNFDAGDQLFLYGIPNGGAEENFDEATVSFATFPYFTGGGSVVDPRPASDTTANGINDEVAILLDTFLFDEPSDAFDLVNFQSPELTAFLQADTNDIATFILGVSQTDPFKTAVFVSDTGTEGTPLPPTLLTNDDVPLMGTDFNMSNGTDLDDFEILRANYLTGATFEQGDANLDGTVDHEDFFMWRTDYLMLGGDPALINFQAIPEPSTLSLVALAVIGTLRRARHR</sequence>